<feature type="transmembrane region" description="Helical" evidence="4">
    <location>
        <begin position="70"/>
        <end position="90"/>
    </location>
</feature>
<feature type="non-terminal residue" evidence="6">
    <location>
        <position position="1"/>
    </location>
</feature>
<organism evidence="6 7">
    <name type="scientific">Rhododendron williamsianum</name>
    <dbReference type="NCBI Taxonomy" id="262921"/>
    <lineage>
        <taxon>Eukaryota</taxon>
        <taxon>Viridiplantae</taxon>
        <taxon>Streptophyta</taxon>
        <taxon>Embryophyta</taxon>
        <taxon>Tracheophyta</taxon>
        <taxon>Spermatophyta</taxon>
        <taxon>Magnoliopsida</taxon>
        <taxon>eudicotyledons</taxon>
        <taxon>Gunneridae</taxon>
        <taxon>Pentapetalae</taxon>
        <taxon>asterids</taxon>
        <taxon>Ericales</taxon>
        <taxon>Ericaceae</taxon>
        <taxon>Ericoideae</taxon>
        <taxon>Rhodoreae</taxon>
        <taxon>Rhododendron</taxon>
    </lineage>
</organism>
<feature type="domain" description="C3H1-type" evidence="5">
    <location>
        <begin position="6"/>
        <end position="32"/>
    </location>
</feature>
<dbReference type="InterPro" id="IPR000571">
    <property type="entry name" value="Znf_CCCH"/>
</dbReference>
<evidence type="ECO:0000256" key="3">
    <source>
        <dbReference type="SAM" id="MobiDB-lite"/>
    </source>
</evidence>
<evidence type="ECO:0000256" key="2">
    <source>
        <dbReference type="SAM" id="Coils"/>
    </source>
</evidence>
<keyword evidence="4" id="KW-0472">Membrane</keyword>
<dbReference type="PANTHER" id="PTHR38160">
    <property type="entry name" value="ZINC FINGER CCCH DOMAIN-CONTAINING PROTEIN 40"/>
    <property type="match status" value="1"/>
</dbReference>
<dbReference type="InterPro" id="IPR045868">
    <property type="entry name" value="Znf_C3H13/40"/>
</dbReference>
<gene>
    <name evidence="6" type="ORF">C3L33_10305</name>
</gene>
<feature type="compositionally biased region" description="Basic and acidic residues" evidence="3">
    <location>
        <begin position="191"/>
        <end position="205"/>
    </location>
</feature>
<feature type="zinc finger region" description="C3H1-type" evidence="1">
    <location>
        <begin position="6"/>
        <end position="32"/>
    </location>
</feature>
<dbReference type="PANTHER" id="PTHR38160:SF1">
    <property type="entry name" value="ZINC FINGER CCCH DOMAIN-CONTAINING PROTEIN 40"/>
    <property type="match status" value="1"/>
</dbReference>
<feature type="region of interest" description="Disordered" evidence="3">
    <location>
        <begin position="171"/>
        <end position="205"/>
    </location>
</feature>
<reference evidence="6 7" key="1">
    <citation type="journal article" date="2019" name="Genome Biol. Evol.">
        <title>The Rhododendron genome and chromosomal organization provide insight into shared whole-genome duplications across the heath family (Ericaceae).</title>
        <authorList>
            <person name="Soza V.L."/>
            <person name="Lindsley D."/>
            <person name="Waalkes A."/>
            <person name="Ramage E."/>
            <person name="Patwardhan R.P."/>
            <person name="Burton J.N."/>
            <person name="Adey A."/>
            <person name="Kumar A."/>
            <person name="Qiu R."/>
            <person name="Shendure J."/>
            <person name="Hall B."/>
        </authorList>
    </citation>
    <scope>NUCLEOTIDE SEQUENCE [LARGE SCALE GENOMIC DNA]</scope>
    <source>
        <strain evidence="6">RSF 1966-606</strain>
    </source>
</reference>
<evidence type="ECO:0000313" key="6">
    <source>
        <dbReference type="EMBL" id="KAE9457775.1"/>
    </source>
</evidence>
<keyword evidence="7" id="KW-1185">Reference proteome</keyword>
<accession>A0A6A4LJG5</accession>
<keyword evidence="1" id="KW-0862">Zinc</keyword>
<evidence type="ECO:0000256" key="1">
    <source>
        <dbReference type="PROSITE-ProRule" id="PRU00723"/>
    </source>
</evidence>
<protein>
    <recommendedName>
        <fullName evidence="5">C3H1-type domain-containing protein</fullName>
    </recommendedName>
</protein>
<keyword evidence="2" id="KW-0175">Coiled coil</keyword>
<keyword evidence="1" id="KW-0479">Metal-binding</keyword>
<dbReference type="Gene3D" id="4.10.1000.10">
    <property type="entry name" value="Zinc finger, CCCH-type"/>
    <property type="match status" value="1"/>
</dbReference>
<feature type="coiled-coil region" evidence="2">
    <location>
        <begin position="248"/>
        <end position="275"/>
    </location>
</feature>
<comment type="caution">
    <text evidence="6">The sequence shown here is derived from an EMBL/GenBank/DDBJ whole genome shotgun (WGS) entry which is preliminary data.</text>
</comment>
<dbReference type="EMBL" id="QEFC01001460">
    <property type="protein sequence ID" value="KAE9457775.1"/>
    <property type="molecule type" value="Genomic_DNA"/>
</dbReference>
<evidence type="ECO:0000256" key="4">
    <source>
        <dbReference type="SAM" id="Phobius"/>
    </source>
</evidence>
<dbReference type="AlphaFoldDB" id="A0A6A4LJG5"/>
<dbReference type="OrthoDB" id="665283at2759"/>
<evidence type="ECO:0000313" key="7">
    <source>
        <dbReference type="Proteomes" id="UP000428333"/>
    </source>
</evidence>
<keyword evidence="4" id="KW-1133">Transmembrane helix</keyword>
<dbReference type="Proteomes" id="UP000428333">
    <property type="component" value="Linkage Group LG06"/>
</dbReference>
<name>A0A6A4LJG5_9ERIC</name>
<dbReference type="GO" id="GO:0008270">
    <property type="term" value="F:zinc ion binding"/>
    <property type="evidence" value="ECO:0007669"/>
    <property type="project" value="UniProtKB-KW"/>
</dbReference>
<sequence length="507" mass="56712">MVERKLFKTKLCVLYQKGHCHRQTCSFAHGDAELRRFSDSFNDYAGWVYLNAACSSCANFYGPFGTGKKAIYMFFIMLLMLYNVMVDVTIEAMTSEIGSTEGILRGEGIPLVEMQEADIHYVVEFSSDDLGNSSLAVIQSQQFSWEKELASAWDIITLDYYYPSSQCEKKRRNRQQLDGQSDFSGSGKISDGTEDHVRDRKLTPSDSKGVLREQDMIFFLLLIYAQLRQVQSDINMLSSHKSELQTYLEERVQEVDCLTSRIQELEMQLGQEKVECKRSHDRLQKLGEELASDATRLVNEEDSGINILSEGDITGNLRLSPLNELQKIASPNKKRLRVNVETAEELKSANLTKGEGTLTGVARSVKHSRWNEQHAQFNNTRDGEVDYNGIGDHRTVANEAIPKRGKIVFANVPSAEKLKGSELGLVPPTGMAAHAVDEGLETMEVEGDLDVYEAASAAVEKGATYGMQGLPFPLPPPPPPLSHHAYSKYKDEDVNALEEEMVEVDVV</sequence>
<evidence type="ECO:0000259" key="5">
    <source>
        <dbReference type="PROSITE" id="PS50103"/>
    </source>
</evidence>
<keyword evidence="1" id="KW-0863">Zinc-finger</keyword>
<proteinExistence type="predicted"/>
<keyword evidence="4" id="KW-0812">Transmembrane</keyword>
<dbReference type="PROSITE" id="PS50103">
    <property type="entry name" value="ZF_C3H1"/>
    <property type="match status" value="1"/>
</dbReference>